<evidence type="ECO:0000313" key="6">
    <source>
        <dbReference type="EMBL" id="GAQ82931.1"/>
    </source>
</evidence>
<dbReference type="Pfam" id="PF02141">
    <property type="entry name" value="DENN"/>
    <property type="match status" value="1"/>
</dbReference>
<dbReference type="GO" id="GO:0032483">
    <property type="term" value="P:regulation of Rab protein signal transduction"/>
    <property type="evidence" value="ECO:0000318"/>
    <property type="project" value="GO_Central"/>
</dbReference>
<organism evidence="6 7">
    <name type="scientific">Klebsormidium nitens</name>
    <name type="common">Green alga</name>
    <name type="synonym">Ulothrix nitens</name>
    <dbReference type="NCBI Taxonomy" id="105231"/>
    <lineage>
        <taxon>Eukaryota</taxon>
        <taxon>Viridiplantae</taxon>
        <taxon>Streptophyta</taxon>
        <taxon>Klebsormidiophyceae</taxon>
        <taxon>Klebsormidiales</taxon>
        <taxon>Klebsormidiaceae</taxon>
        <taxon>Klebsormidium</taxon>
    </lineage>
</organism>
<feature type="domain" description="UDENN" evidence="5">
    <location>
        <begin position="21"/>
        <end position="443"/>
    </location>
</feature>
<dbReference type="PROSITE" id="PS50294">
    <property type="entry name" value="WD_REPEATS_REGION"/>
    <property type="match status" value="2"/>
</dbReference>
<dbReference type="STRING" id="105231.A0A1Y1I177"/>
<dbReference type="InterPro" id="IPR020472">
    <property type="entry name" value="WD40_PAC1"/>
</dbReference>
<dbReference type="InterPro" id="IPR043153">
    <property type="entry name" value="DENN_C"/>
</dbReference>
<dbReference type="OrthoDB" id="6019893at2759"/>
<keyword evidence="2" id="KW-0677">Repeat</keyword>
<protein>
    <submittedName>
        <fullName evidence="6">Calmodulin-binding protein CRAG</fullName>
    </submittedName>
</protein>
<dbReference type="GO" id="GO:0031410">
    <property type="term" value="C:cytoplasmic vesicle"/>
    <property type="evidence" value="ECO:0000318"/>
    <property type="project" value="GO_Central"/>
</dbReference>
<feature type="repeat" description="WD" evidence="3">
    <location>
        <begin position="1030"/>
        <end position="1059"/>
    </location>
</feature>
<dbReference type="Gene3D" id="3.30.450.200">
    <property type="match status" value="1"/>
</dbReference>
<evidence type="ECO:0000256" key="1">
    <source>
        <dbReference type="ARBA" id="ARBA00022574"/>
    </source>
</evidence>
<keyword evidence="1 3" id="KW-0853">WD repeat</keyword>
<dbReference type="PROSITE" id="PS50082">
    <property type="entry name" value="WD_REPEATS_2"/>
    <property type="match status" value="5"/>
</dbReference>
<dbReference type="SUPFAM" id="SSF50978">
    <property type="entry name" value="WD40 repeat-like"/>
    <property type="match status" value="1"/>
</dbReference>
<feature type="region of interest" description="Disordered" evidence="4">
    <location>
        <begin position="476"/>
        <end position="512"/>
    </location>
</feature>
<dbReference type="Gene3D" id="2.130.10.10">
    <property type="entry name" value="YVTN repeat-like/Quinoprotein amine dehydrogenase"/>
    <property type="match status" value="2"/>
</dbReference>
<feature type="compositionally biased region" description="Low complexity" evidence="4">
    <location>
        <begin position="526"/>
        <end position="543"/>
    </location>
</feature>
<feature type="compositionally biased region" description="Basic and acidic residues" evidence="4">
    <location>
        <begin position="483"/>
        <end position="497"/>
    </location>
</feature>
<feature type="repeat" description="WD" evidence="3">
    <location>
        <begin position="988"/>
        <end position="1029"/>
    </location>
</feature>
<dbReference type="InterPro" id="IPR019775">
    <property type="entry name" value="WD40_repeat_CS"/>
</dbReference>
<feature type="region of interest" description="Disordered" evidence="4">
    <location>
        <begin position="526"/>
        <end position="563"/>
    </location>
</feature>
<sequence length="1209" mass="131880">MAPNRFIDYFVVCGLGPELVSIEGQKGYHGTAAKYQPALLDQLPVKDHPDGGLPPQLPMCCLPGGVEFYVAGSSETDWPIPKTYPVVLTEGDGTKNYVSCLSFRDPVDEDISATYRIPPSSYSDKVICIVSHWPFFEVFREVLEELHKLCFSPTGSSKPLWSTITDLISVPLPVPGQSQVLFAVENCLLSAQAPPRDGLPYAELSFQPLVQCLDIEKFTRVFTAVLLEKRVLLRASKYSLLTVVAEALCHLLYPIKWQHVYIPVLPYALVDIVDAPTPYLMGLHSGVHTGDMHLDGVVVVDLDQNQVNTTEDIPQLPEPEGTALRQAILELVHPNLADMDRARTGGGATDGIKAKRLTGKPWSRDHDRRFRFVFLQFFASLLENYREYIDHDPAAEQPFNSTAFLLKRTKNTKRPAEPMLSQLLGSQGFIDFLERGYGSERAGPNMLDKVMLAAESGTGGGDALLAPPRPAQTEIITVQSTTHTKEGSSRRGRHSYDRFPAAPRSREAEERRKALLASAMAALNPQASRSAAAAGSAPNGGPATQRQREGGPPTVTDHKSPQERAAERELMILDIRVKQQVLWRKFLEMRGPDLAASTEYGTLFALIDSDPDGSGGSGLVECIREFILEGGSCELDNDHFDPVKELLKTVVKRATSRDDFLTVQFAMDISAQLFRRDSASVCDYIQRHIGHLPVWESLLFWETAFATAMEQCPEKGLGRSRVALRQLLILADHMVGLSVPDAEAWAALETIALRNSVGYIELVKLRGALALMEQLRSGYWGLTPGQKGGLQQRSQGLLNLDGNHNPGESLDAADHSQGDLSLKVQAWARSMFAKEKVTLDTKPSPGKNKAEKLLGGGLVGRTSVEGKLGGGAAGIPRVQDFAGSRGGDCTVKLWNPERRGEELLCTMEGHTKLIRCLGSDRIRLISGADDARIVVWDKNSGHLLVDFNDHEDKVSCVRLVQGQQALSGSYDCSVRMWDLRTSKCVALLGKHAGPVLCLDHDFATGLVATGGTDGVCNLWDIRGGKLRHRLVGHNNWIRAVRLSNDTLVTGSDDWTACVWGAASGLCGAVLACHSGGVTCVDFSPSGDGILTGSVDSTVRFWEREEGTASMRCVETVGVHNGPILGVKASEAWIAIGAADNSMALFHRPEGVRSSVKSLQKSRMAEYQLLRTMHKSAAMVRAVACDVIRARVCSGGRNGVIRLWEPSLPG</sequence>
<dbReference type="CDD" id="cd00200">
    <property type="entry name" value="WD40"/>
    <property type="match status" value="1"/>
</dbReference>
<dbReference type="InterPro" id="IPR015943">
    <property type="entry name" value="WD40/YVTN_repeat-like_dom_sf"/>
</dbReference>
<dbReference type="PRINTS" id="PR00320">
    <property type="entry name" value="GPROTEINBRPT"/>
</dbReference>
<dbReference type="InterPro" id="IPR036322">
    <property type="entry name" value="WD40_repeat_dom_sf"/>
</dbReference>
<dbReference type="PROSITE" id="PS50211">
    <property type="entry name" value="DENN"/>
    <property type="match status" value="1"/>
</dbReference>
<feature type="repeat" description="WD" evidence="3">
    <location>
        <begin position="907"/>
        <end position="946"/>
    </location>
</feature>
<dbReference type="InterPro" id="IPR005112">
    <property type="entry name" value="dDENN_dom"/>
</dbReference>
<keyword evidence="7" id="KW-1185">Reference proteome</keyword>
<dbReference type="InterPro" id="IPR051696">
    <property type="entry name" value="DENN_Domain_GEFs"/>
</dbReference>
<accession>A0A1Y1I177</accession>
<dbReference type="InterPro" id="IPR001194">
    <property type="entry name" value="cDENN_dom"/>
</dbReference>
<evidence type="ECO:0000256" key="3">
    <source>
        <dbReference type="PROSITE-ProRule" id="PRU00221"/>
    </source>
</evidence>
<dbReference type="OMA" id="MYKKDPN"/>
<evidence type="ECO:0000259" key="5">
    <source>
        <dbReference type="PROSITE" id="PS50211"/>
    </source>
</evidence>
<reference evidence="6 7" key="1">
    <citation type="journal article" date="2014" name="Nat. Commun.">
        <title>Klebsormidium flaccidum genome reveals primary factors for plant terrestrial adaptation.</title>
        <authorList>
            <person name="Hori K."/>
            <person name="Maruyama F."/>
            <person name="Fujisawa T."/>
            <person name="Togashi T."/>
            <person name="Yamamoto N."/>
            <person name="Seo M."/>
            <person name="Sato S."/>
            <person name="Yamada T."/>
            <person name="Mori H."/>
            <person name="Tajima N."/>
            <person name="Moriyama T."/>
            <person name="Ikeuchi M."/>
            <person name="Watanabe M."/>
            <person name="Wada H."/>
            <person name="Kobayashi K."/>
            <person name="Saito M."/>
            <person name="Masuda T."/>
            <person name="Sasaki-Sekimoto Y."/>
            <person name="Mashiguchi K."/>
            <person name="Awai K."/>
            <person name="Shimojima M."/>
            <person name="Masuda S."/>
            <person name="Iwai M."/>
            <person name="Nobusawa T."/>
            <person name="Narise T."/>
            <person name="Kondo S."/>
            <person name="Saito H."/>
            <person name="Sato R."/>
            <person name="Murakawa M."/>
            <person name="Ihara Y."/>
            <person name="Oshima-Yamada Y."/>
            <person name="Ohtaka K."/>
            <person name="Satoh M."/>
            <person name="Sonobe K."/>
            <person name="Ishii M."/>
            <person name="Ohtani R."/>
            <person name="Kanamori-Sato M."/>
            <person name="Honoki R."/>
            <person name="Miyazaki D."/>
            <person name="Mochizuki H."/>
            <person name="Umetsu J."/>
            <person name="Higashi K."/>
            <person name="Shibata D."/>
            <person name="Kamiya Y."/>
            <person name="Sato N."/>
            <person name="Nakamura Y."/>
            <person name="Tabata S."/>
            <person name="Ida S."/>
            <person name="Kurokawa K."/>
            <person name="Ohta H."/>
        </authorList>
    </citation>
    <scope>NUCLEOTIDE SEQUENCE [LARGE SCALE GENOMIC DNA]</scope>
    <source>
        <strain evidence="6 7">NIES-2285</strain>
    </source>
</reference>
<dbReference type="EMBL" id="DF237078">
    <property type="protein sequence ID" value="GAQ82931.1"/>
    <property type="molecule type" value="Genomic_DNA"/>
</dbReference>
<dbReference type="InterPro" id="IPR001680">
    <property type="entry name" value="WD40_rpt"/>
</dbReference>
<dbReference type="AlphaFoldDB" id="A0A1Y1I177"/>
<dbReference type="SMART" id="SM00801">
    <property type="entry name" value="dDENN"/>
    <property type="match status" value="1"/>
</dbReference>
<dbReference type="InterPro" id="IPR005113">
    <property type="entry name" value="uDENN_dom"/>
</dbReference>
<proteinExistence type="predicted"/>
<dbReference type="PANTHER" id="PTHR12296">
    <property type="entry name" value="DENN DOMAIN-CONTAINING PROTEIN 4"/>
    <property type="match status" value="1"/>
</dbReference>
<evidence type="ECO:0000256" key="2">
    <source>
        <dbReference type="ARBA" id="ARBA00022737"/>
    </source>
</evidence>
<dbReference type="SMART" id="SM00800">
    <property type="entry name" value="uDENN"/>
    <property type="match status" value="1"/>
</dbReference>
<evidence type="ECO:0000256" key="4">
    <source>
        <dbReference type="SAM" id="MobiDB-lite"/>
    </source>
</evidence>
<name>A0A1Y1I177_KLENI</name>
<dbReference type="Proteomes" id="UP000054558">
    <property type="component" value="Unassembled WGS sequence"/>
</dbReference>
<dbReference type="Pfam" id="PF00400">
    <property type="entry name" value="WD40"/>
    <property type="match status" value="5"/>
</dbReference>
<dbReference type="SMART" id="SM00799">
    <property type="entry name" value="DENN"/>
    <property type="match status" value="1"/>
</dbReference>
<feature type="repeat" description="WD" evidence="3">
    <location>
        <begin position="947"/>
        <end position="987"/>
    </location>
</feature>
<evidence type="ECO:0000313" key="7">
    <source>
        <dbReference type="Proteomes" id="UP000054558"/>
    </source>
</evidence>
<gene>
    <name evidence="6" type="ORF">KFL_001290220</name>
</gene>
<dbReference type="PROSITE" id="PS00678">
    <property type="entry name" value="WD_REPEATS_1"/>
    <property type="match status" value="2"/>
</dbReference>
<dbReference type="Gene3D" id="3.40.50.11500">
    <property type="match status" value="1"/>
</dbReference>
<feature type="repeat" description="WD" evidence="3">
    <location>
        <begin position="1070"/>
        <end position="1111"/>
    </location>
</feature>
<dbReference type="PANTHER" id="PTHR12296:SF21">
    <property type="entry name" value="DENN DOMAIN-CONTAINING PROTEIN 3"/>
    <property type="match status" value="1"/>
</dbReference>
<dbReference type="SMART" id="SM00320">
    <property type="entry name" value="WD40"/>
    <property type="match status" value="7"/>
</dbReference>
<dbReference type="Pfam" id="PF03456">
    <property type="entry name" value="uDENN"/>
    <property type="match status" value="1"/>
</dbReference>
<dbReference type="InterPro" id="IPR037516">
    <property type="entry name" value="Tripartite_DENN"/>
</dbReference>